<evidence type="ECO:0000313" key="2">
    <source>
        <dbReference type="Proteomes" id="UP000294933"/>
    </source>
</evidence>
<accession>A0A4Y7Q184</accession>
<gene>
    <name evidence="1" type="ORF">BD410DRAFT_829269</name>
</gene>
<proteinExistence type="predicted"/>
<dbReference type="SUPFAM" id="SSF50370">
    <property type="entry name" value="Ricin B-like lectins"/>
    <property type="match status" value="1"/>
</dbReference>
<sequence length="175" mass="19559">MSIDPGAYTIQNVMHRNFAVQQGGYIVGYAHSTGASMKDDGVDLGKVWSISRLDNDKYTIRNIETNDYAASQKYPAPEENIITRKNLHQWVIKETAVKGRYVICTTGTHVDLFWGLPDGELDTPISLRERPNTPSNQWELTKVDLWAVVGALRAKLAEARGQSSTKDKTGRCICM</sequence>
<dbReference type="EMBL" id="ML170183">
    <property type="protein sequence ID" value="TDL21066.1"/>
    <property type="molecule type" value="Genomic_DNA"/>
</dbReference>
<reference evidence="1 2" key="1">
    <citation type="submission" date="2018-06" db="EMBL/GenBank/DDBJ databases">
        <title>A transcriptomic atlas of mushroom development highlights an independent origin of complex multicellularity.</title>
        <authorList>
            <consortium name="DOE Joint Genome Institute"/>
            <person name="Krizsan K."/>
            <person name="Almasi E."/>
            <person name="Merenyi Z."/>
            <person name="Sahu N."/>
            <person name="Viragh M."/>
            <person name="Koszo T."/>
            <person name="Mondo S."/>
            <person name="Kiss B."/>
            <person name="Balint B."/>
            <person name="Kues U."/>
            <person name="Barry K."/>
            <person name="Hegedus J.C."/>
            <person name="Henrissat B."/>
            <person name="Johnson J."/>
            <person name="Lipzen A."/>
            <person name="Ohm R."/>
            <person name="Nagy I."/>
            <person name="Pangilinan J."/>
            <person name="Yan J."/>
            <person name="Xiong Y."/>
            <person name="Grigoriev I.V."/>
            <person name="Hibbett D.S."/>
            <person name="Nagy L.G."/>
        </authorList>
    </citation>
    <scope>NUCLEOTIDE SEQUENCE [LARGE SCALE GENOMIC DNA]</scope>
    <source>
        <strain evidence="1 2">SZMC22713</strain>
    </source>
</reference>
<dbReference type="OrthoDB" id="10039566at2759"/>
<dbReference type="VEuPathDB" id="FungiDB:BD410DRAFT_829269"/>
<name>A0A4Y7Q184_9AGAM</name>
<protein>
    <recommendedName>
        <fullName evidence="3">Ricin B lectin domain-containing protein</fullName>
    </recommendedName>
</protein>
<organism evidence="1 2">
    <name type="scientific">Rickenella mellea</name>
    <dbReference type="NCBI Taxonomy" id="50990"/>
    <lineage>
        <taxon>Eukaryota</taxon>
        <taxon>Fungi</taxon>
        <taxon>Dikarya</taxon>
        <taxon>Basidiomycota</taxon>
        <taxon>Agaricomycotina</taxon>
        <taxon>Agaricomycetes</taxon>
        <taxon>Hymenochaetales</taxon>
        <taxon>Rickenellaceae</taxon>
        <taxon>Rickenella</taxon>
    </lineage>
</organism>
<evidence type="ECO:0008006" key="3">
    <source>
        <dbReference type="Google" id="ProtNLM"/>
    </source>
</evidence>
<keyword evidence="2" id="KW-1185">Reference proteome</keyword>
<dbReference type="InterPro" id="IPR035992">
    <property type="entry name" value="Ricin_B-like_lectins"/>
</dbReference>
<dbReference type="Proteomes" id="UP000294933">
    <property type="component" value="Unassembled WGS sequence"/>
</dbReference>
<dbReference type="AlphaFoldDB" id="A0A4Y7Q184"/>
<evidence type="ECO:0000313" key="1">
    <source>
        <dbReference type="EMBL" id="TDL21066.1"/>
    </source>
</evidence>
<dbReference type="Gene3D" id="2.80.10.50">
    <property type="match status" value="1"/>
</dbReference>